<evidence type="ECO:0000256" key="1">
    <source>
        <dbReference type="ARBA" id="ARBA00005189"/>
    </source>
</evidence>
<evidence type="ECO:0000256" key="4">
    <source>
        <dbReference type="SAM" id="Phobius"/>
    </source>
</evidence>
<dbReference type="RefSeq" id="WP_345079036.1">
    <property type="nucleotide sequence ID" value="NZ_BAABFA010000007.1"/>
</dbReference>
<keyword evidence="4" id="KW-1133">Transmembrane helix</keyword>
<dbReference type="CDD" id="cd07989">
    <property type="entry name" value="LPLAT_AGPAT-like"/>
    <property type="match status" value="1"/>
</dbReference>
<comment type="caution">
    <text evidence="6">The sequence shown here is derived from an EMBL/GenBank/DDBJ whole genome shotgun (WGS) entry which is preliminary data.</text>
</comment>
<accession>A0ABP8N8H1</accession>
<keyword evidence="3 6" id="KW-0012">Acyltransferase</keyword>
<dbReference type="EMBL" id="BAABFA010000007">
    <property type="protein sequence ID" value="GAA4462245.1"/>
    <property type="molecule type" value="Genomic_DNA"/>
</dbReference>
<evidence type="ECO:0000256" key="3">
    <source>
        <dbReference type="ARBA" id="ARBA00023315"/>
    </source>
</evidence>
<keyword evidence="4" id="KW-0472">Membrane</keyword>
<dbReference type="Pfam" id="PF01553">
    <property type="entry name" value="Acyltransferase"/>
    <property type="match status" value="1"/>
</dbReference>
<dbReference type="GO" id="GO:0016746">
    <property type="term" value="F:acyltransferase activity"/>
    <property type="evidence" value="ECO:0007669"/>
    <property type="project" value="UniProtKB-KW"/>
</dbReference>
<organism evidence="6 7">
    <name type="scientific">Nemorincola caseinilytica</name>
    <dbReference type="NCBI Taxonomy" id="2054315"/>
    <lineage>
        <taxon>Bacteria</taxon>
        <taxon>Pseudomonadati</taxon>
        <taxon>Bacteroidota</taxon>
        <taxon>Chitinophagia</taxon>
        <taxon>Chitinophagales</taxon>
        <taxon>Chitinophagaceae</taxon>
        <taxon>Nemorincola</taxon>
    </lineage>
</organism>
<evidence type="ECO:0000256" key="2">
    <source>
        <dbReference type="ARBA" id="ARBA00022679"/>
    </source>
</evidence>
<reference evidence="7" key="1">
    <citation type="journal article" date="2019" name="Int. J. Syst. Evol. Microbiol.">
        <title>The Global Catalogue of Microorganisms (GCM) 10K type strain sequencing project: providing services to taxonomists for standard genome sequencing and annotation.</title>
        <authorList>
            <consortium name="The Broad Institute Genomics Platform"/>
            <consortium name="The Broad Institute Genome Sequencing Center for Infectious Disease"/>
            <person name="Wu L."/>
            <person name="Ma J."/>
        </authorList>
    </citation>
    <scope>NUCLEOTIDE SEQUENCE [LARGE SCALE GENOMIC DNA]</scope>
    <source>
        <strain evidence="7">JCM 32105</strain>
    </source>
</reference>
<dbReference type="PANTHER" id="PTHR10434:SF11">
    <property type="entry name" value="1-ACYL-SN-GLYCEROL-3-PHOSPHATE ACYLTRANSFERASE"/>
    <property type="match status" value="1"/>
</dbReference>
<keyword evidence="4" id="KW-0812">Transmembrane</keyword>
<dbReference type="Proteomes" id="UP001500067">
    <property type="component" value="Unassembled WGS sequence"/>
</dbReference>
<sequence>MLKKILQPFYAVYVVVTFLIGLCITFPFFVLLSIGNRKATRRLIYVIIRHWARIWLWVIGMPLRITGPCPPQRRYVIVCNHISYLDTVVLFPGLPGYFRALGKKEFSKVPVMGFLYRQIVIMVNRSNPQSRARSMRLMWRVLRHESHIVIFPEGTFNETGKPLKDFYDGAFRLAITSRTPILPIIFPDTVHRWHYSAWWKVWPGRNRAVYMQPIQVDGMTLPDVPRLKQIVYDAMEQELSRYDYP</sequence>
<proteinExistence type="predicted"/>
<evidence type="ECO:0000313" key="6">
    <source>
        <dbReference type="EMBL" id="GAA4462245.1"/>
    </source>
</evidence>
<dbReference type="SUPFAM" id="SSF69593">
    <property type="entry name" value="Glycerol-3-phosphate (1)-acyltransferase"/>
    <property type="match status" value="1"/>
</dbReference>
<evidence type="ECO:0000259" key="5">
    <source>
        <dbReference type="SMART" id="SM00563"/>
    </source>
</evidence>
<evidence type="ECO:0000313" key="7">
    <source>
        <dbReference type="Proteomes" id="UP001500067"/>
    </source>
</evidence>
<keyword evidence="2" id="KW-0808">Transferase</keyword>
<dbReference type="PANTHER" id="PTHR10434">
    <property type="entry name" value="1-ACYL-SN-GLYCEROL-3-PHOSPHATE ACYLTRANSFERASE"/>
    <property type="match status" value="1"/>
</dbReference>
<keyword evidence="7" id="KW-1185">Reference proteome</keyword>
<dbReference type="SMART" id="SM00563">
    <property type="entry name" value="PlsC"/>
    <property type="match status" value="1"/>
</dbReference>
<feature type="domain" description="Phospholipid/glycerol acyltransferase" evidence="5">
    <location>
        <begin position="75"/>
        <end position="189"/>
    </location>
</feature>
<protein>
    <submittedName>
        <fullName evidence="6">Lysophospholipid acyltransferase family protein</fullName>
    </submittedName>
</protein>
<comment type="pathway">
    <text evidence="1">Lipid metabolism.</text>
</comment>
<dbReference type="InterPro" id="IPR002123">
    <property type="entry name" value="Plipid/glycerol_acylTrfase"/>
</dbReference>
<feature type="transmembrane region" description="Helical" evidence="4">
    <location>
        <begin position="12"/>
        <end position="31"/>
    </location>
</feature>
<gene>
    <name evidence="6" type="ORF">GCM10023093_08460</name>
</gene>
<name>A0ABP8N8H1_9BACT</name>